<proteinExistence type="predicted"/>
<protein>
    <submittedName>
        <fullName evidence="6">Energy-coupling factor transporter transmembrane protein EcfT</fullName>
    </submittedName>
</protein>
<evidence type="ECO:0000256" key="4">
    <source>
        <dbReference type="ARBA" id="ARBA00023136"/>
    </source>
</evidence>
<evidence type="ECO:0000256" key="1">
    <source>
        <dbReference type="ARBA" id="ARBA00004141"/>
    </source>
</evidence>
<evidence type="ECO:0000256" key="2">
    <source>
        <dbReference type="ARBA" id="ARBA00022692"/>
    </source>
</evidence>
<dbReference type="CDD" id="cd16914">
    <property type="entry name" value="EcfT"/>
    <property type="match status" value="1"/>
</dbReference>
<gene>
    <name evidence="6" type="ORF">ACETWP_06240</name>
</gene>
<dbReference type="Proteomes" id="UP001575652">
    <property type="component" value="Unassembled WGS sequence"/>
</dbReference>
<comment type="caution">
    <text evidence="6">The sequence shown here is derived from an EMBL/GenBank/DDBJ whole genome shotgun (WGS) entry which is preliminary data.</text>
</comment>
<evidence type="ECO:0000256" key="3">
    <source>
        <dbReference type="ARBA" id="ARBA00022989"/>
    </source>
</evidence>
<evidence type="ECO:0000256" key="5">
    <source>
        <dbReference type="SAM" id="Phobius"/>
    </source>
</evidence>
<feature type="transmembrane region" description="Helical" evidence="5">
    <location>
        <begin position="94"/>
        <end position="113"/>
    </location>
</feature>
<organism evidence="6 7">
    <name type="scientific">Arthrobacter halodurans</name>
    <dbReference type="NCBI Taxonomy" id="516699"/>
    <lineage>
        <taxon>Bacteria</taxon>
        <taxon>Bacillati</taxon>
        <taxon>Actinomycetota</taxon>
        <taxon>Actinomycetes</taxon>
        <taxon>Micrococcales</taxon>
        <taxon>Micrococcaceae</taxon>
        <taxon>Arthrobacter</taxon>
    </lineage>
</organism>
<comment type="subcellular location">
    <subcellularLocation>
        <location evidence="1">Membrane</location>
        <topology evidence="1">Multi-pass membrane protein</topology>
    </subcellularLocation>
</comment>
<sequence>MRGHAALLGLQIPGRSPVHRAPLWLKYSVLVLGGAAVVLLRGPATTAVLLAASVGLYALAGRAVFRAWAAPLRAMWWLFAILAAHQWWLNGPVFAATMVGGMLACLQLARLLLLTTPQSELIDGLARAASPARRVGLDPDAFALAVALMLRSIPAVLGAAQDVGDAARARGLGRNPLALASPVVVSTVAYAQQTGDALAARGLLEGGADSGP</sequence>
<keyword evidence="7" id="KW-1185">Reference proteome</keyword>
<dbReference type="InterPro" id="IPR003339">
    <property type="entry name" value="ABC/ECF_trnsptr_transmembrane"/>
</dbReference>
<dbReference type="EMBL" id="JBHDLJ010000004">
    <property type="protein sequence ID" value="MFB0834184.1"/>
    <property type="molecule type" value="Genomic_DNA"/>
</dbReference>
<reference evidence="6 7" key="1">
    <citation type="submission" date="2024-09" db="EMBL/GenBank/DDBJ databases">
        <authorList>
            <person name="Salinas-Garcia M.A."/>
            <person name="Prieme A."/>
        </authorList>
    </citation>
    <scope>NUCLEOTIDE SEQUENCE [LARGE SCALE GENOMIC DNA]</scope>
    <source>
        <strain evidence="6 7">DSM 21081</strain>
    </source>
</reference>
<accession>A0ABV4UKN0</accession>
<keyword evidence="4 5" id="KW-0472">Membrane</keyword>
<keyword evidence="3 5" id="KW-1133">Transmembrane helix</keyword>
<dbReference type="RefSeq" id="WP_373971357.1">
    <property type="nucleotide sequence ID" value="NZ_JBHDLJ010000004.1"/>
</dbReference>
<dbReference type="Pfam" id="PF02361">
    <property type="entry name" value="CbiQ"/>
    <property type="match status" value="1"/>
</dbReference>
<name>A0ABV4UKN0_9MICC</name>
<evidence type="ECO:0000313" key="7">
    <source>
        <dbReference type="Proteomes" id="UP001575652"/>
    </source>
</evidence>
<keyword evidence="2 5" id="KW-0812">Transmembrane</keyword>
<evidence type="ECO:0000313" key="6">
    <source>
        <dbReference type="EMBL" id="MFB0834184.1"/>
    </source>
</evidence>
<feature type="transmembrane region" description="Helical" evidence="5">
    <location>
        <begin position="30"/>
        <end position="58"/>
    </location>
</feature>